<keyword evidence="2" id="KW-1185">Reference proteome</keyword>
<gene>
    <name evidence="1" type="ORF">V6N12_070070</name>
</gene>
<organism evidence="1 2">
    <name type="scientific">Hibiscus sabdariffa</name>
    <name type="common">roselle</name>
    <dbReference type="NCBI Taxonomy" id="183260"/>
    <lineage>
        <taxon>Eukaryota</taxon>
        <taxon>Viridiplantae</taxon>
        <taxon>Streptophyta</taxon>
        <taxon>Embryophyta</taxon>
        <taxon>Tracheophyta</taxon>
        <taxon>Spermatophyta</taxon>
        <taxon>Magnoliopsida</taxon>
        <taxon>eudicotyledons</taxon>
        <taxon>Gunneridae</taxon>
        <taxon>Pentapetalae</taxon>
        <taxon>rosids</taxon>
        <taxon>malvids</taxon>
        <taxon>Malvales</taxon>
        <taxon>Malvaceae</taxon>
        <taxon>Malvoideae</taxon>
        <taxon>Hibiscus</taxon>
    </lineage>
</organism>
<dbReference type="Proteomes" id="UP001472677">
    <property type="component" value="Unassembled WGS sequence"/>
</dbReference>
<accession>A0ABR2FFP7</accession>
<comment type="caution">
    <text evidence="1">The sequence shown here is derived from an EMBL/GenBank/DDBJ whole genome shotgun (WGS) entry which is preliminary data.</text>
</comment>
<reference evidence="1 2" key="1">
    <citation type="journal article" date="2024" name="G3 (Bethesda)">
        <title>Genome assembly of Hibiscus sabdariffa L. provides insights into metabolisms of medicinal natural products.</title>
        <authorList>
            <person name="Kim T."/>
        </authorList>
    </citation>
    <scope>NUCLEOTIDE SEQUENCE [LARGE SCALE GENOMIC DNA]</scope>
    <source>
        <strain evidence="1">TK-2024</strain>
        <tissue evidence="1">Old leaves</tissue>
    </source>
</reference>
<dbReference type="EMBL" id="JBBPBM010000006">
    <property type="protein sequence ID" value="KAK8579761.1"/>
    <property type="molecule type" value="Genomic_DNA"/>
</dbReference>
<evidence type="ECO:0000313" key="1">
    <source>
        <dbReference type="EMBL" id="KAK8579761.1"/>
    </source>
</evidence>
<sequence length="87" mass="9766">MEHGGHIMYAQNLAFIQKIGFLLLTKTDALWMKLLRQKSRMLGLCPTATATGMLTISNQWNDIRADVAWSVGNGDSMMMFWMPSLGT</sequence>
<proteinExistence type="predicted"/>
<evidence type="ECO:0000313" key="2">
    <source>
        <dbReference type="Proteomes" id="UP001472677"/>
    </source>
</evidence>
<name>A0ABR2FFP7_9ROSI</name>
<protein>
    <submittedName>
        <fullName evidence="1">Uncharacterized protein</fullName>
    </submittedName>
</protein>